<dbReference type="EMBL" id="JBHUHR010000045">
    <property type="protein sequence ID" value="MFD2036715.1"/>
    <property type="molecule type" value="Genomic_DNA"/>
</dbReference>
<dbReference type="InterPro" id="IPR029063">
    <property type="entry name" value="SAM-dependent_MTases_sf"/>
</dbReference>
<dbReference type="SUPFAM" id="SSF53335">
    <property type="entry name" value="S-adenosyl-L-methionine-dependent methyltransferases"/>
    <property type="match status" value="1"/>
</dbReference>
<dbReference type="Gene3D" id="3.40.50.150">
    <property type="entry name" value="Vaccinia Virus protein VP39"/>
    <property type="match status" value="1"/>
</dbReference>
<proteinExistence type="predicted"/>
<gene>
    <name evidence="2" type="ORF">ACFSKL_18060</name>
</gene>
<sequence length="252" mass="28034">MDTKKHNKIIVEQFSKQAGSYTSITSHSDALDKLIHMSSANQNDTVLDVACGSGIVSCGFARHTSHVIGIDITKEMINEGKKLQEKSNLENITWQIGDVASLPYGDNLFSIVISRFGFHHFLNPIKVLSEMKRVCKPNGLVMVVDVSLPDAKIDKYNEMEKNRDNSHVAALSLTEFQNLFTDVGLTQVEKDKYVMEISLDEQLQASFPVDKEGLRNMILSDVGVDELGVNATKISGEVFLNYPIHIFCARKA</sequence>
<accession>A0ABW4VSX6</accession>
<evidence type="ECO:0000313" key="3">
    <source>
        <dbReference type="Proteomes" id="UP001597361"/>
    </source>
</evidence>
<feature type="domain" description="Methyltransferase" evidence="1">
    <location>
        <begin position="41"/>
        <end position="165"/>
    </location>
</feature>
<evidence type="ECO:0000313" key="2">
    <source>
        <dbReference type="EMBL" id="MFD2036715.1"/>
    </source>
</evidence>
<dbReference type="EC" id="2.1.1.-" evidence="2"/>
<dbReference type="GO" id="GO:0008168">
    <property type="term" value="F:methyltransferase activity"/>
    <property type="evidence" value="ECO:0007669"/>
    <property type="project" value="UniProtKB-KW"/>
</dbReference>
<dbReference type="InterPro" id="IPR025714">
    <property type="entry name" value="Methyltranfer_dom"/>
</dbReference>
<dbReference type="Pfam" id="PF13847">
    <property type="entry name" value="Methyltransf_31"/>
    <property type="match status" value="1"/>
</dbReference>
<dbReference type="Proteomes" id="UP001597361">
    <property type="component" value="Unassembled WGS sequence"/>
</dbReference>
<protein>
    <submittedName>
        <fullName evidence="2">Class I SAM-dependent methyltransferase</fullName>
        <ecNumber evidence="2">2.1.1.-</ecNumber>
    </submittedName>
</protein>
<keyword evidence="2" id="KW-0808">Transferase</keyword>
<keyword evidence="2" id="KW-0489">Methyltransferase</keyword>
<dbReference type="GO" id="GO:0032259">
    <property type="term" value="P:methylation"/>
    <property type="evidence" value="ECO:0007669"/>
    <property type="project" value="UniProtKB-KW"/>
</dbReference>
<name>A0ABW4VSX6_9BACT</name>
<reference evidence="3" key="1">
    <citation type="journal article" date="2019" name="Int. J. Syst. Evol. Microbiol.">
        <title>The Global Catalogue of Microorganisms (GCM) 10K type strain sequencing project: providing services to taxonomists for standard genome sequencing and annotation.</title>
        <authorList>
            <consortium name="The Broad Institute Genomics Platform"/>
            <consortium name="The Broad Institute Genome Sequencing Center for Infectious Disease"/>
            <person name="Wu L."/>
            <person name="Ma J."/>
        </authorList>
    </citation>
    <scope>NUCLEOTIDE SEQUENCE [LARGE SCALE GENOMIC DNA]</scope>
    <source>
        <strain evidence="3">CGMCC 1.15180</strain>
    </source>
</reference>
<comment type="caution">
    <text evidence="2">The sequence shown here is derived from an EMBL/GenBank/DDBJ whole genome shotgun (WGS) entry which is preliminary data.</text>
</comment>
<dbReference type="RefSeq" id="WP_376888020.1">
    <property type="nucleotide sequence ID" value="NZ_JBHUHR010000045.1"/>
</dbReference>
<organism evidence="2 3">
    <name type="scientific">Belliella marina</name>
    <dbReference type="NCBI Taxonomy" id="1644146"/>
    <lineage>
        <taxon>Bacteria</taxon>
        <taxon>Pseudomonadati</taxon>
        <taxon>Bacteroidota</taxon>
        <taxon>Cytophagia</taxon>
        <taxon>Cytophagales</taxon>
        <taxon>Cyclobacteriaceae</taxon>
        <taxon>Belliella</taxon>
    </lineage>
</organism>
<evidence type="ECO:0000259" key="1">
    <source>
        <dbReference type="Pfam" id="PF13847"/>
    </source>
</evidence>
<keyword evidence="3" id="KW-1185">Reference proteome</keyword>
<dbReference type="CDD" id="cd02440">
    <property type="entry name" value="AdoMet_MTases"/>
    <property type="match status" value="1"/>
</dbReference>
<dbReference type="PANTHER" id="PTHR43591">
    <property type="entry name" value="METHYLTRANSFERASE"/>
    <property type="match status" value="1"/>
</dbReference>